<organism evidence="8">
    <name type="scientific">Pinguiococcus pyrenoidosus</name>
    <dbReference type="NCBI Taxonomy" id="172671"/>
    <lineage>
        <taxon>Eukaryota</taxon>
        <taxon>Sar</taxon>
        <taxon>Stramenopiles</taxon>
        <taxon>Ochrophyta</taxon>
        <taxon>Pinguiophyceae</taxon>
        <taxon>Pinguiochrysidales</taxon>
        <taxon>Pinguiochrysidaceae</taxon>
        <taxon>Pinguiococcus</taxon>
    </lineage>
</organism>
<evidence type="ECO:0000256" key="4">
    <source>
        <dbReference type="ARBA" id="ARBA00023176"/>
    </source>
</evidence>
<comment type="function">
    <text evidence="6">Clathrin is the major protein of the polyhedral coat of coated pits and vesicles.</text>
</comment>
<dbReference type="GO" id="GO:0030130">
    <property type="term" value="C:clathrin coat of trans-Golgi network vesicle"/>
    <property type="evidence" value="ECO:0007669"/>
    <property type="project" value="InterPro"/>
</dbReference>
<evidence type="ECO:0000256" key="1">
    <source>
        <dbReference type="ARBA" id="ARBA00004180"/>
    </source>
</evidence>
<accession>A0A7R9Y9Z6</accession>
<dbReference type="GO" id="GO:0006886">
    <property type="term" value="P:intracellular protein transport"/>
    <property type="evidence" value="ECO:0007669"/>
    <property type="project" value="InterPro"/>
</dbReference>
<evidence type="ECO:0000256" key="7">
    <source>
        <dbReference type="SAM" id="MobiDB-lite"/>
    </source>
</evidence>
<evidence type="ECO:0000256" key="5">
    <source>
        <dbReference type="ARBA" id="ARBA00023329"/>
    </source>
</evidence>
<keyword evidence="4 6" id="KW-0168">Coated pit</keyword>
<evidence type="ECO:0000256" key="3">
    <source>
        <dbReference type="ARBA" id="ARBA00023136"/>
    </source>
</evidence>
<dbReference type="GO" id="GO:0016192">
    <property type="term" value="P:vesicle-mediated transport"/>
    <property type="evidence" value="ECO:0007669"/>
    <property type="project" value="InterPro"/>
</dbReference>
<name>A0A7R9Y9Z6_9STRA</name>
<dbReference type="Pfam" id="PF01086">
    <property type="entry name" value="Clathrin_lg_ch"/>
    <property type="match status" value="1"/>
</dbReference>
<evidence type="ECO:0000256" key="6">
    <source>
        <dbReference type="RuleBase" id="RU363137"/>
    </source>
</evidence>
<keyword evidence="3 6" id="KW-0472">Membrane</keyword>
<feature type="compositionally biased region" description="Acidic residues" evidence="7">
    <location>
        <begin position="1"/>
        <end position="18"/>
    </location>
</feature>
<comment type="similarity">
    <text evidence="2 6">Belongs to the clathrin light chain family.</text>
</comment>
<feature type="compositionally biased region" description="Basic and acidic residues" evidence="7">
    <location>
        <begin position="71"/>
        <end position="95"/>
    </location>
</feature>
<gene>
    <name evidence="8" type="ORF">PPYR1160_LOCUS4281</name>
</gene>
<comment type="subcellular location">
    <subcellularLocation>
        <location evidence="1 6">Cytoplasmic vesicle membrane</location>
        <topology evidence="1 6">Peripheral membrane protein</topology>
        <orientation evidence="1 6">Cytoplasmic side</orientation>
    </subcellularLocation>
    <subcellularLocation>
        <location evidence="6">Membrane</location>
        <location evidence="6">Coated pit</location>
        <topology evidence="6">Peripheral membrane protein</topology>
        <orientation evidence="6">Cytoplasmic side</orientation>
    </subcellularLocation>
    <text evidence="6">Cytoplasmic face of coated pits and vesicles.</text>
</comment>
<protein>
    <recommendedName>
        <fullName evidence="6">Clathrin light chain</fullName>
    </recommendedName>
</protein>
<evidence type="ECO:0000313" key="8">
    <source>
        <dbReference type="EMBL" id="CAD8254789.1"/>
    </source>
</evidence>
<dbReference type="InterPro" id="IPR000996">
    <property type="entry name" value="Clathrin_L-chain"/>
</dbReference>
<dbReference type="EMBL" id="HBEA01005589">
    <property type="protein sequence ID" value="CAD8254789.1"/>
    <property type="molecule type" value="Transcribed_RNA"/>
</dbReference>
<dbReference type="AlphaFoldDB" id="A0A7R9Y9Z6"/>
<proteinExistence type="inferred from homology"/>
<dbReference type="GO" id="GO:0030132">
    <property type="term" value="C:clathrin coat of coated pit"/>
    <property type="evidence" value="ECO:0007669"/>
    <property type="project" value="InterPro"/>
</dbReference>
<evidence type="ECO:0000256" key="2">
    <source>
        <dbReference type="ARBA" id="ARBA00005263"/>
    </source>
</evidence>
<feature type="region of interest" description="Disordered" evidence="7">
    <location>
        <begin position="71"/>
        <end position="105"/>
    </location>
</feature>
<dbReference type="GO" id="GO:0005198">
    <property type="term" value="F:structural molecule activity"/>
    <property type="evidence" value="ECO:0007669"/>
    <property type="project" value="InterPro"/>
</dbReference>
<feature type="region of interest" description="Disordered" evidence="7">
    <location>
        <begin position="1"/>
        <end position="25"/>
    </location>
</feature>
<keyword evidence="5 6" id="KW-0968">Cytoplasmic vesicle</keyword>
<reference evidence="8" key="1">
    <citation type="submission" date="2021-01" db="EMBL/GenBank/DDBJ databases">
        <authorList>
            <person name="Corre E."/>
            <person name="Pelletier E."/>
            <person name="Niang G."/>
            <person name="Scheremetjew M."/>
            <person name="Finn R."/>
            <person name="Kale V."/>
            <person name="Holt S."/>
            <person name="Cochrane G."/>
            <person name="Meng A."/>
            <person name="Brown T."/>
            <person name="Cohen L."/>
        </authorList>
    </citation>
    <scope>NUCLEOTIDE SEQUENCE</scope>
    <source>
        <strain evidence="8">CCMP2078</strain>
    </source>
</reference>
<sequence>MAAEQETEFDAVPEEETGAEAVTSMEIPEERTALDDFMEKWEQELAEKRAVEESKRQEAVAAAAKALDEHKKQADIARQKRYETNRNSEQVKLEQLESEGTGNPWDRVVGLIDVTSQDSSVANTSRMKSVIIQVKNKPLEGTRALEAAA</sequence>